<dbReference type="EMBL" id="LTAY01000010">
    <property type="protein sequence ID" value="OPX50865.1"/>
    <property type="molecule type" value="Genomic_DNA"/>
</dbReference>
<accession>A0A1V4T097</accession>
<dbReference type="InterPro" id="IPR007813">
    <property type="entry name" value="PilN"/>
</dbReference>
<proteinExistence type="predicted"/>
<dbReference type="RefSeq" id="WP_080021565.1">
    <property type="nucleotide sequence ID" value="NZ_LTAY01000010.1"/>
</dbReference>
<evidence type="ECO:0000313" key="4">
    <source>
        <dbReference type="Proteomes" id="UP000191448"/>
    </source>
</evidence>
<keyword evidence="2" id="KW-0812">Transmembrane</keyword>
<evidence type="ECO:0000256" key="1">
    <source>
        <dbReference type="SAM" id="Coils"/>
    </source>
</evidence>
<organism evidence="3 4">
    <name type="scientific">Clostridium thermobutyricum DSM 4928</name>
    <dbReference type="NCBI Taxonomy" id="1121339"/>
    <lineage>
        <taxon>Bacteria</taxon>
        <taxon>Bacillati</taxon>
        <taxon>Bacillota</taxon>
        <taxon>Clostridia</taxon>
        <taxon>Eubacteriales</taxon>
        <taxon>Clostridiaceae</taxon>
        <taxon>Clostridium</taxon>
    </lineage>
</organism>
<keyword evidence="2" id="KW-0472">Membrane</keyword>
<dbReference type="Proteomes" id="UP000191448">
    <property type="component" value="Unassembled WGS sequence"/>
</dbReference>
<dbReference type="PANTHER" id="PTHR40278:SF1">
    <property type="entry name" value="DNA UTILIZATION PROTEIN HOFN"/>
    <property type="match status" value="1"/>
</dbReference>
<dbReference type="AlphaFoldDB" id="A0A1V4T097"/>
<dbReference type="Pfam" id="PF05137">
    <property type="entry name" value="PilN"/>
    <property type="match status" value="1"/>
</dbReference>
<dbReference type="PANTHER" id="PTHR40278">
    <property type="entry name" value="DNA UTILIZATION PROTEIN HOFN"/>
    <property type="match status" value="1"/>
</dbReference>
<protein>
    <submittedName>
        <fullName evidence="3">Fimbrial assembly protein PilN</fullName>
    </submittedName>
</protein>
<evidence type="ECO:0000256" key="2">
    <source>
        <dbReference type="SAM" id="Phobius"/>
    </source>
</evidence>
<name>A0A1V4T097_9CLOT</name>
<feature type="coiled-coil region" evidence="1">
    <location>
        <begin position="49"/>
        <end position="76"/>
    </location>
</feature>
<feature type="transmembrane region" description="Helical" evidence="2">
    <location>
        <begin position="27"/>
        <end position="45"/>
    </location>
</feature>
<sequence>MSKIRELNLVPQHIKHEKENREKLSKYIASGVIICCAVSGVAIYLNTKVSDLDKQKAHLQQEIQKTQERFNENSEMNTKIQELDSKINKIYSLSVLKQKDTKEVLTNLSKKFPSGVKLKTLNFVNTEQDVKDGYLGSITMSGSSTKRNEIEEFWANLREDKRYYISHISGITKTEDKETGTSLYNFDLTMKVKEN</sequence>
<dbReference type="InterPro" id="IPR052534">
    <property type="entry name" value="Extracell_DNA_Util/SecSys_Comp"/>
</dbReference>
<comment type="caution">
    <text evidence="3">The sequence shown here is derived from an EMBL/GenBank/DDBJ whole genome shotgun (WGS) entry which is preliminary data.</text>
</comment>
<keyword evidence="2" id="KW-1133">Transmembrane helix</keyword>
<keyword evidence="1" id="KW-0175">Coiled coil</keyword>
<evidence type="ECO:0000313" key="3">
    <source>
        <dbReference type="EMBL" id="OPX50865.1"/>
    </source>
</evidence>
<reference evidence="3 4" key="1">
    <citation type="submission" date="2016-02" db="EMBL/GenBank/DDBJ databases">
        <title>Genome sequence of Clostridium thermobutyricum DSM 4928.</title>
        <authorList>
            <person name="Poehlein A."/>
            <person name="Daniel R."/>
        </authorList>
    </citation>
    <scope>NUCLEOTIDE SEQUENCE [LARGE SCALE GENOMIC DNA]</scope>
    <source>
        <strain evidence="3 4">DSM 4928</strain>
    </source>
</reference>
<gene>
    <name evidence="3" type="ORF">CLTHE_01450</name>
</gene>